<evidence type="ECO:0000313" key="2">
    <source>
        <dbReference type="EMBL" id="GMH01007.1"/>
    </source>
</evidence>
<name>A0AAD3RXC2_NEPGR</name>
<sequence>MFAVIVSLSLMKRTKDLETEEAFAEARMTYTTTDVIRGSMEATGSRPAEEMISKRRGDQQREGDEVHPDDDAV</sequence>
<comment type="caution">
    <text evidence="2">The sequence shown here is derived from an EMBL/GenBank/DDBJ whole genome shotgun (WGS) entry which is preliminary data.</text>
</comment>
<reference evidence="2" key="1">
    <citation type="submission" date="2023-05" db="EMBL/GenBank/DDBJ databases">
        <title>Nepenthes gracilis genome sequencing.</title>
        <authorList>
            <person name="Fukushima K."/>
        </authorList>
    </citation>
    <scope>NUCLEOTIDE SEQUENCE</scope>
    <source>
        <strain evidence="2">SING2019-196</strain>
    </source>
</reference>
<keyword evidence="3" id="KW-1185">Reference proteome</keyword>
<gene>
    <name evidence="2" type="ORF">Nepgr_002846</name>
</gene>
<evidence type="ECO:0000256" key="1">
    <source>
        <dbReference type="SAM" id="MobiDB-lite"/>
    </source>
</evidence>
<feature type="compositionally biased region" description="Basic and acidic residues" evidence="1">
    <location>
        <begin position="47"/>
        <end position="73"/>
    </location>
</feature>
<dbReference type="EMBL" id="BSYO01000002">
    <property type="protein sequence ID" value="GMH01007.1"/>
    <property type="molecule type" value="Genomic_DNA"/>
</dbReference>
<dbReference type="Proteomes" id="UP001279734">
    <property type="component" value="Unassembled WGS sequence"/>
</dbReference>
<evidence type="ECO:0000313" key="3">
    <source>
        <dbReference type="Proteomes" id="UP001279734"/>
    </source>
</evidence>
<protein>
    <submittedName>
        <fullName evidence="2">Uncharacterized protein</fullName>
    </submittedName>
</protein>
<proteinExistence type="predicted"/>
<organism evidence="2 3">
    <name type="scientific">Nepenthes gracilis</name>
    <name type="common">Slender pitcher plant</name>
    <dbReference type="NCBI Taxonomy" id="150966"/>
    <lineage>
        <taxon>Eukaryota</taxon>
        <taxon>Viridiplantae</taxon>
        <taxon>Streptophyta</taxon>
        <taxon>Embryophyta</taxon>
        <taxon>Tracheophyta</taxon>
        <taxon>Spermatophyta</taxon>
        <taxon>Magnoliopsida</taxon>
        <taxon>eudicotyledons</taxon>
        <taxon>Gunneridae</taxon>
        <taxon>Pentapetalae</taxon>
        <taxon>Caryophyllales</taxon>
        <taxon>Nepenthaceae</taxon>
        <taxon>Nepenthes</taxon>
    </lineage>
</organism>
<accession>A0AAD3RXC2</accession>
<feature type="region of interest" description="Disordered" evidence="1">
    <location>
        <begin position="40"/>
        <end position="73"/>
    </location>
</feature>
<dbReference type="AlphaFoldDB" id="A0AAD3RXC2"/>